<dbReference type="KEGG" id="clec:106669662"/>
<feature type="coiled-coil region" evidence="1">
    <location>
        <begin position="89"/>
        <end position="141"/>
    </location>
</feature>
<dbReference type="RefSeq" id="XP_014254777.1">
    <property type="nucleotide sequence ID" value="XM_014399291.2"/>
</dbReference>
<dbReference type="AlphaFoldDB" id="A0A8I6S0H4"/>
<evidence type="ECO:0000313" key="3">
    <source>
        <dbReference type="Proteomes" id="UP000494040"/>
    </source>
</evidence>
<accession>A0A8I6S0H4</accession>
<protein>
    <submittedName>
        <fullName evidence="2">Uncharacterized protein</fullName>
    </submittedName>
</protein>
<keyword evidence="1" id="KW-0175">Coiled coil</keyword>
<keyword evidence="3" id="KW-1185">Reference proteome</keyword>
<dbReference type="OrthoDB" id="10449333at2759"/>
<organism evidence="2 3">
    <name type="scientific">Cimex lectularius</name>
    <name type="common">Bed bug</name>
    <name type="synonym">Acanthia lectularia</name>
    <dbReference type="NCBI Taxonomy" id="79782"/>
    <lineage>
        <taxon>Eukaryota</taxon>
        <taxon>Metazoa</taxon>
        <taxon>Ecdysozoa</taxon>
        <taxon>Arthropoda</taxon>
        <taxon>Hexapoda</taxon>
        <taxon>Insecta</taxon>
        <taxon>Pterygota</taxon>
        <taxon>Neoptera</taxon>
        <taxon>Paraneoptera</taxon>
        <taxon>Hemiptera</taxon>
        <taxon>Heteroptera</taxon>
        <taxon>Panheteroptera</taxon>
        <taxon>Cimicomorpha</taxon>
        <taxon>Cimicidae</taxon>
        <taxon>Cimex</taxon>
    </lineage>
</organism>
<reference evidence="2" key="1">
    <citation type="submission" date="2022-01" db="UniProtKB">
        <authorList>
            <consortium name="EnsemblMetazoa"/>
        </authorList>
    </citation>
    <scope>IDENTIFICATION</scope>
</reference>
<dbReference type="Proteomes" id="UP000494040">
    <property type="component" value="Unassembled WGS sequence"/>
</dbReference>
<dbReference type="GeneID" id="106669662"/>
<evidence type="ECO:0000313" key="2">
    <source>
        <dbReference type="EnsemblMetazoa" id="XP_014254777.1"/>
    </source>
</evidence>
<proteinExistence type="predicted"/>
<evidence type="ECO:0000256" key="1">
    <source>
        <dbReference type="SAM" id="Coils"/>
    </source>
</evidence>
<sequence length="157" mass="18389">MHVTEKKYKPTKCTQGTRKRSACLLTLENKSSNVKNEKAKGKRLTKFNKALEDNRRLKERLYNLESSVSAYSSTVTNKEDRLQVELQVQKDLSKALEKKTEEYRIALEESEHCKSTAFDRIIELETQCQKLKKKIITQEHEIANMKFKYNELKKCGK</sequence>
<name>A0A8I6S0H4_CIMLE</name>
<dbReference type="EnsemblMetazoa" id="XM_014399291.2">
    <property type="protein sequence ID" value="XP_014254777.1"/>
    <property type="gene ID" value="LOC106669662"/>
</dbReference>